<comment type="caution">
    <text evidence="1">The sequence shown here is derived from an EMBL/GenBank/DDBJ whole genome shotgun (WGS) entry which is preliminary data.</text>
</comment>
<organism evidence="1">
    <name type="scientific">Ophidiomyces ophidiicola</name>
    <dbReference type="NCBI Taxonomy" id="1387563"/>
    <lineage>
        <taxon>Eukaryota</taxon>
        <taxon>Fungi</taxon>
        <taxon>Dikarya</taxon>
        <taxon>Ascomycota</taxon>
        <taxon>Pezizomycotina</taxon>
        <taxon>Eurotiomycetes</taxon>
        <taxon>Eurotiomycetidae</taxon>
        <taxon>Onygenales</taxon>
        <taxon>Onygenaceae</taxon>
        <taxon>Ophidiomyces</taxon>
    </lineage>
</organism>
<gene>
    <name evidence="1" type="ORF">LOY88_003380</name>
</gene>
<evidence type="ECO:0000313" key="1">
    <source>
        <dbReference type="EMBL" id="KAI2386825.1"/>
    </source>
</evidence>
<protein>
    <submittedName>
        <fullName evidence="1">Uncharacterized protein</fullName>
    </submittedName>
</protein>
<accession>A0ACB8UXE6</accession>
<name>A0ACB8UXE6_9EURO</name>
<proteinExistence type="predicted"/>
<dbReference type="EMBL" id="JALBCA010000044">
    <property type="protein sequence ID" value="KAI2386825.1"/>
    <property type="molecule type" value="Genomic_DNA"/>
</dbReference>
<sequence>MDDITRHYIDKKVEQFIASIDRDAVCELASSHHPSKKPCRIFDAEKKCAFNICFPVEFLEDSLGVHTTGERWMVRIPVLPRLAFPEEKLRGEIATMKFISEKTTIPIPCLHGYSIGNDNILGLPFLLLDFIDGKMLVTVNIPTLPYNDQCRLFANLSDIYLQLFQHQFNHIGALTLDSTDENWTLGGYNPCLLIPPNQVFHSTIDYILMIHHALLDDFHLRRGSVFSESDACSYLYDLYNSRQFLMEWVQRKYNHGPFVLMHGDLRSSNILVDDDLNIVSILDWEWGHTIPLQMFVPPSWLSGHKVIGVLKEYNRLYYEMLTSAFLSEARDVEFQNYKTATNGYNIQLSKLWRRKVGSWDIFIAHGLRQPLYFANVYDDVIEHDYYKAGNLDYRRRRDDFFNLEIRKPELEALQRKLDDLKMFEKQCEELGIQRTIPNPISDTNECPTSSPETKLNQPQALCPISCLKNFGVQLYEEFHTRSVITGAILGFACGIFLLKNLNSRLLR</sequence>
<reference evidence="1" key="1">
    <citation type="journal article" date="2022" name="bioRxiv">
        <title>Population genetic analysis of Ophidiomyces ophidiicola, the causative agent of snake fungal disease, indicates recent introductions to the USA.</title>
        <authorList>
            <person name="Ladner J.T."/>
            <person name="Palmer J.M."/>
            <person name="Ettinger C.L."/>
            <person name="Stajich J.E."/>
            <person name="Farrell T.M."/>
            <person name="Glorioso B.M."/>
            <person name="Lawson B."/>
            <person name="Price S.J."/>
            <person name="Stengle A.G."/>
            <person name="Grear D.A."/>
            <person name="Lorch J.M."/>
        </authorList>
    </citation>
    <scope>NUCLEOTIDE SEQUENCE</scope>
    <source>
        <strain evidence="1">NWHC 24266-5</strain>
    </source>
</reference>